<dbReference type="OrthoDB" id="4954464at2759"/>
<sequence>MAGFWFYAPLATTSWRDQITSVSCGRTFVQLIDDAVLAPINDYEVGAILAAVSITAHAGIVNGMLKASAMDPLRNLLLLAACHDIQLHCRWIGTADNSLADALSRLDDIAVTDECPQLNLSQIFHLPPTSSAAP</sequence>
<dbReference type="AlphaFoldDB" id="A0A6A5S5U9"/>
<organism evidence="1 2">
    <name type="scientific">Clathrospora elynae</name>
    <dbReference type="NCBI Taxonomy" id="706981"/>
    <lineage>
        <taxon>Eukaryota</taxon>
        <taxon>Fungi</taxon>
        <taxon>Dikarya</taxon>
        <taxon>Ascomycota</taxon>
        <taxon>Pezizomycotina</taxon>
        <taxon>Dothideomycetes</taxon>
        <taxon>Pleosporomycetidae</taxon>
        <taxon>Pleosporales</taxon>
        <taxon>Diademaceae</taxon>
        <taxon>Clathrospora</taxon>
    </lineage>
</organism>
<dbReference type="Proteomes" id="UP000800038">
    <property type="component" value="Unassembled WGS sequence"/>
</dbReference>
<accession>A0A6A5S5U9</accession>
<evidence type="ECO:0000313" key="1">
    <source>
        <dbReference type="EMBL" id="KAF1934768.1"/>
    </source>
</evidence>
<reference evidence="1" key="1">
    <citation type="journal article" date="2020" name="Stud. Mycol.">
        <title>101 Dothideomycetes genomes: a test case for predicting lifestyles and emergence of pathogens.</title>
        <authorList>
            <person name="Haridas S."/>
            <person name="Albert R."/>
            <person name="Binder M."/>
            <person name="Bloem J."/>
            <person name="Labutti K."/>
            <person name="Salamov A."/>
            <person name="Andreopoulos B."/>
            <person name="Baker S."/>
            <person name="Barry K."/>
            <person name="Bills G."/>
            <person name="Bluhm B."/>
            <person name="Cannon C."/>
            <person name="Castanera R."/>
            <person name="Culley D."/>
            <person name="Daum C."/>
            <person name="Ezra D."/>
            <person name="Gonzalez J."/>
            <person name="Henrissat B."/>
            <person name="Kuo A."/>
            <person name="Liang C."/>
            <person name="Lipzen A."/>
            <person name="Lutzoni F."/>
            <person name="Magnuson J."/>
            <person name="Mondo S."/>
            <person name="Nolan M."/>
            <person name="Ohm R."/>
            <person name="Pangilinan J."/>
            <person name="Park H.-J."/>
            <person name="Ramirez L."/>
            <person name="Alfaro M."/>
            <person name="Sun H."/>
            <person name="Tritt A."/>
            <person name="Yoshinaga Y."/>
            <person name="Zwiers L.-H."/>
            <person name="Turgeon B."/>
            <person name="Goodwin S."/>
            <person name="Spatafora J."/>
            <person name="Crous P."/>
            <person name="Grigoriev I."/>
        </authorList>
    </citation>
    <scope>NUCLEOTIDE SEQUENCE</scope>
    <source>
        <strain evidence="1">CBS 161.51</strain>
    </source>
</reference>
<name>A0A6A5S5U9_9PLEO</name>
<proteinExistence type="predicted"/>
<keyword evidence="2" id="KW-1185">Reference proteome</keyword>
<evidence type="ECO:0000313" key="2">
    <source>
        <dbReference type="Proteomes" id="UP000800038"/>
    </source>
</evidence>
<gene>
    <name evidence="1" type="ORF">EJ02DRAFT_429040</name>
</gene>
<protein>
    <submittedName>
        <fullName evidence="1">Uncharacterized protein</fullName>
    </submittedName>
</protein>
<dbReference type="EMBL" id="ML976378">
    <property type="protein sequence ID" value="KAF1934768.1"/>
    <property type="molecule type" value="Genomic_DNA"/>
</dbReference>